<feature type="transmembrane region" description="Helical" evidence="9">
    <location>
        <begin position="278"/>
        <end position="299"/>
    </location>
</feature>
<dbReference type="InterPro" id="IPR001638">
    <property type="entry name" value="Solute-binding_3/MltF_N"/>
</dbReference>
<feature type="domain" description="Histidine kinase" evidence="11">
    <location>
        <begin position="721"/>
        <end position="936"/>
    </location>
</feature>
<dbReference type="Gene3D" id="3.30.565.10">
    <property type="entry name" value="Histidine kinase-like ATPase, C-terminal domain"/>
    <property type="match status" value="1"/>
</dbReference>
<keyword evidence="10" id="KW-0732">Signal</keyword>
<feature type="signal peptide" evidence="10">
    <location>
        <begin position="1"/>
        <end position="25"/>
    </location>
</feature>
<feature type="chain" id="PRO_5043566596" description="histidine kinase" evidence="10">
    <location>
        <begin position="26"/>
        <end position="1175"/>
    </location>
</feature>
<dbReference type="CDD" id="cd17546">
    <property type="entry name" value="REC_hyHK_CKI1_RcsC-like"/>
    <property type="match status" value="1"/>
</dbReference>
<dbReference type="Pfam" id="PF00072">
    <property type="entry name" value="Response_reg"/>
    <property type="match status" value="1"/>
</dbReference>
<dbReference type="EMBL" id="JAUOPG010000002">
    <property type="protein sequence ID" value="MDO6452573.1"/>
    <property type="molecule type" value="Genomic_DNA"/>
</dbReference>
<dbReference type="Gene3D" id="3.30.450.20">
    <property type="entry name" value="PAS domain"/>
    <property type="match status" value="3"/>
</dbReference>
<dbReference type="Pfam" id="PF13426">
    <property type="entry name" value="PAS_9"/>
    <property type="match status" value="1"/>
</dbReference>
<dbReference type="PROSITE" id="PS50113">
    <property type="entry name" value="PAC"/>
    <property type="match status" value="1"/>
</dbReference>
<dbReference type="InterPro" id="IPR011006">
    <property type="entry name" value="CheY-like_superfamily"/>
</dbReference>
<dbReference type="SMART" id="SM00062">
    <property type="entry name" value="PBPb"/>
    <property type="match status" value="1"/>
</dbReference>
<evidence type="ECO:0000313" key="14">
    <source>
        <dbReference type="EMBL" id="MDO6452573.1"/>
    </source>
</evidence>
<dbReference type="CDD" id="cd00082">
    <property type="entry name" value="HisKA"/>
    <property type="match status" value="1"/>
</dbReference>
<dbReference type="FunFam" id="3.30.565.10:FF:000006">
    <property type="entry name" value="Sensor histidine kinase WalK"/>
    <property type="match status" value="1"/>
</dbReference>
<dbReference type="SMART" id="SM00388">
    <property type="entry name" value="HisKA"/>
    <property type="match status" value="1"/>
</dbReference>
<dbReference type="InterPro" id="IPR036097">
    <property type="entry name" value="HisK_dim/P_sf"/>
</dbReference>
<sequence length="1175" mass="131653">MIRKTSQLILTACILLLFSNQSLIAQVRVTPLTLSADEAAWLADHPEITFTGDPNWLPFEAFDTNGTYIGLVANYLATIEKQLGIHFVIKQNTSWQQAIEMAEQGHVDVISDVLANETVSRTHSFTAPYITSPLVVLSREVGTPIRDLNELGDAPIGIVKEYGYVWDLWEAYPQANMIDVDTIQDGLEKLNNRQIDYLVITQTVGQFHIAKANNSAHLHLRGQLPINIELGLAVRKDWPELVSILNKAIASLSPEQRYQIAESWYLQNSDYFQDNRDLWRLIGLSVSVVVVLFIWIIMARRQQKRLERREQRYAQALAAINAGEWELNKHTLKLYLSPAFLENVGITEQSATHHLNDLYNWIEPEDQPHVIAAFTSLLEAPDFGPIEAFSDALPADINLLDIQCRLKNPLSDTAPIWVSIKGRGIHKGSITSQHKLAGTIEDITELRRSSTELKQKDQLLASLLDTMPDLVSLKGLDRKYVFTNNAFQNFFCPSESLIGYNDQGLLNPELSEAIAGIEQQVIATSEKKAYSTWATDSYGNPSYFEIIKTPVFDENGDVSGILSVSRNSTERYQLTQELEQFKLFAEYSEQGMGMAHFDTTMCYLNPTLCRWLLGNDEAEYLNRSFYDFYPVEYHTQIAEEILPAVLNHGLWRGELELLTPDGKTIPTLETFFLVLGPDNEPLYIGDVIIDISAEKETQLALEHAKQEADRANASKSTFLTNMSHEIRTPLNAVLGYSQLLMKEPDLNSECKEQVRRINNAGQRLLSLINDVLDLSKIEAGKFTLNQDSINLTDELTELITLHKEKADAKHLSLIADINIDKNDWVTTDKTKFGQVIINLINNAIKFTQQGEVRVEAHRTKHEVSICISDTGAGISSQELNQLFQPFVQGRSGNQNGGTGLGLVLSRHIVEALGGTLTMESVLHQGTQVHINLPLPRQSLTPVDKSLVSFEQGLVLPHDQQFTALIVEDDAMSRDILKQFLLDTGFNIILAEDGLEGLSKACELKPDIVFTDIRMPAMDGVSLLNKLKQYYSLARIPIVAVTASSLEHERRYYLQQGFSDFVGKPIDFNWLITVIEEQLSTSLVSPQAGQEMSVEHEVKPVAASSSTLSIRQPLSPTLISRIKVSAQEGDFDTVAQLCQASFDKHDPLYQNIQHALKQYDLEQVVAVLESATESPA</sequence>
<dbReference type="InterPro" id="IPR000700">
    <property type="entry name" value="PAS-assoc_C"/>
</dbReference>
<evidence type="ECO:0000256" key="10">
    <source>
        <dbReference type="SAM" id="SignalP"/>
    </source>
</evidence>
<dbReference type="Pfam" id="PF00512">
    <property type="entry name" value="HisKA"/>
    <property type="match status" value="1"/>
</dbReference>
<keyword evidence="5" id="KW-0418">Kinase</keyword>
<evidence type="ECO:0000259" key="13">
    <source>
        <dbReference type="PROSITE" id="PS50113"/>
    </source>
</evidence>
<keyword evidence="4" id="KW-0808">Transferase</keyword>
<feature type="domain" description="Response regulatory" evidence="12">
    <location>
        <begin position="962"/>
        <end position="1078"/>
    </location>
</feature>
<dbReference type="PROSITE" id="PS50110">
    <property type="entry name" value="RESPONSE_REGULATORY"/>
    <property type="match status" value="1"/>
</dbReference>
<accession>A0AAW7XHW0</accession>
<dbReference type="Pfam" id="PF02518">
    <property type="entry name" value="HATPase_c"/>
    <property type="match status" value="1"/>
</dbReference>
<dbReference type="Gene3D" id="3.40.50.2300">
    <property type="match status" value="1"/>
</dbReference>
<feature type="domain" description="PAC" evidence="13">
    <location>
        <begin position="523"/>
        <end position="580"/>
    </location>
</feature>
<dbReference type="Gene3D" id="1.10.287.130">
    <property type="match status" value="1"/>
</dbReference>
<evidence type="ECO:0000256" key="1">
    <source>
        <dbReference type="ARBA" id="ARBA00000085"/>
    </source>
</evidence>
<dbReference type="SUPFAM" id="SSF52172">
    <property type="entry name" value="CheY-like"/>
    <property type="match status" value="1"/>
</dbReference>
<dbReference type="Pfam" id="PF00497">
    <property type="entry name" value="SBP_bac_3"/>
    <property type="match status" value="1"/>
</dbReference>
<reference evidence="14" key="1">
    <citation type="submission" date="2023-07" db="EMBL/GenBank/DDBJ databases">
        <title>Genome content predicts the carbon catabolic preferences of heterotrophic bacteria.</title>
        <authorList>
            <person name="Gralka M."/>
        </authorList>
    </citation>
    <scope>NUCLEOTIDE SEQUENCE</scope>
    <source>
        <strain evidence="14">I2M16</strain>
    </source>
</reference>
<evidence type="ECO:0000256" key="3">
    <source>
        <dbReference type="ARBA" id="ARBA00022553"/>
    </source>
</evidence>
<dbReference type="CDD" id="cd01007">
    <property type="entry name" value="PBP2_BvgS_HisK_like"/>
    <property type="match status" value="1"/>
</dbReference>
<dbReference type="SMART" id="SM00387">
    <property type="entry name" value="HATPase_c"/>
    <property type="match status" value="1"/>
</dbReference>
<evidence type="ECO:0000256" key="5">
    <source>
        <dbReference type="ARBA" id="ARBA00022777"/>
    </source>
</evidence>
<dbReference type="InterPro" id="IPR004358">
    <property type="entry name" value="Sig_transdc_His_kin-like_C"/>
</dbReference>
<evidence type="ECO:0000256" key="6">
    <source>
        <dbReference type="ARBA" id="ARBA00023012"/>
    </source>
</evidence>
<keyword evidence="7 9" id="KW-0472">Membrane</keyword>
<gene>
    <name evidence="14" type="ORF">Q4490_03250</name>
</gene>
<dbReference type="Pfam" id="PF08448">
    <property type="entry name" value="PAS_4"/>
    <property type="match status" value="1"/>
</dbReference>
<evidence type="ECO:0000259" key="12">
    <source>
        <dbReference type="PROSITE" id="PS50110"/>
    </source>
</evidence>
<dbReference type="InterPro" id="IPR003661">
    <property type="entry name" value="HisK_dim/P_dom"/>
</dbReference>
<dbReference type="SMART" id="SM00448">
    <property type="entry name" value="REC"/>
    <property type="match status" value="1"/>
</dbReference>
<dbReference type="InterPro" id="IPR035965">
    <property type="entry name" value="PAS-like_dom_sf"/>
</dbReference>
<comment type="catalytic activity">
    <reaction evidence="1">
        <text>ATP + protein L-histidine = ADP + protein N-phospho-L-histidine.</text>
        <dbReference type="EC" id="2.7.13.3"/>
    </reaction>
</comment>
<dbReference type="Proteomes" id="UP001169862">
    <property type="component" value="Unassembled WGS sequence"/>
</dbReference>
<dbReference type="GO" id="GO:0005886">
    <property type="term" value="C:plasma membrane"/>
    <property type="evidence" value="ECO:0007669"/>
    <property type="project" value="UniProtKB-ARBA"/>
</dbReference>
<dbReference type="InterPro" id="IPR013656">
    <property type="entry name" value="PAS_4"/>
</dbReference>
<dbReference type="PANTHER" id="PTHR43047:SF72">
    <property type="entry name" value="OSMOSENSING HISTIDINE PROTEIN KINASE SLN1"/>
    <property type="match status" value="1"/>
</dbReference>
<dbReference type="SUPFAM" id="SSF55874">
    <property type="entry name" value="ATPase domain of HSP90 chaperone/DNA topoisomerase II/histidine kinase"/>
    <property type="match status" value="1"/>
</dbReference>
<organism evidence="14 15">
    <name type="scientific">Neptunomonas phycophila</name>
    <dbReference type="NCBI Taxonomy" id="1572645"/>
    <lineage>
        <taxon>Bacteria</taxon>
        <taxon>Pseudomonadati</taxon>
        <taxon>Pseudomonadota</taxon>
        <taxon>Gammaproteobacteria</taxon>
        <taxon>Oceanospirillales</taxon>
        <taxon>Oceanospirillaceae</taxon>
        <taxon>Neptunomonas</taxon>
    </lineage>
</organism>
<dbReference type="InterPro" id="IPR005467">
    <property type="entry name" value="His_kinase_dom"/>
</dbReference>
<comment type="caution">
    <text evidence="14">The sequence shown here is derived from an EMBL/GenBank/DDBJ whole genome shotgun (WGS) entry which is preliminary data.</text>
</comment>
<protein>
    <recommendedName>
        <fullName evidence="2">histidine kinase</fullName>
        <ecNumber evidence="2">2.7.13.3</ecNumber>
    </recommendedName>
</protein>
<dbReference type="InterPro" id="IPR000014">
    <property type="entry name" value="PAS"/>
</dbReference>
<dbReference type="PANTHER" id="PTHR43047">
    <property type="entry name" value="TWO-COMPONENT HISTIDINE PROTEIN KINASE"/>
    <property type="match status" value="1"/>
</dbReference>
<dbReference type="CDD" id="cd00130">
    <property type="entry name" value="PAS"/>
    <property type="match status" value="1"/>
</dbReference>
<dbReference type="PRINTS" id="PR00344">
    <property type="entry name" value="BCTRLSENSOR"/>
</dbReference>
<dbReference type="GO" id="GO:0009927">
    <property type="term" value="F:histidine phosphotransfer kinase activity"/>
    <property type="evidence" value="ECO:0007669"/>
    <property type="project" value="TreeGrafter"/>
</dbReference>
<dbReference type="InterPro" id="IPR036890">
    <property type="entry name" value="HATPase_C_sf"/>
</dbReference>
<evidence type="ECO:0000256" key="4">
    <source>
        <dbReference type="ARBA" id="ARBA00022679"/>
    </source>
</evidence>
<evidence type="ECO:0000313" key="15">
    <source>
        <dbReference type="Proteomes" id="UP001169862"/>
    </source>
</evidence>
<evidence type="ECO:0000256" key="7">
    <source>
        <dbReference type="ARBA" id="ARBA00023136"/>
    </source>
</evidence>
<evidence type="ECO:0000259" key="11">
    <source>
        <dbReference type="PROSITE" id="PS50109"/>
    </source>
</evidence>
<keyword evidence="9" id="KW-1133">Transmembrane helix</keyword>
<dbReference type="AlphaFoldDB" id="A0AAW7XHW0"/>
<dbReference type="NCBIfam" id="TIGR00229">
    <property type="entry name" value="sensory_box"/>
    <property type="match status" value="2"/>
</dbReference>
<dbReference type="RefSeq" id="WP_303548612.1">
    <property type="nucleotide sequence ID" value="NZ_JAUOPG010000002.1"/>
</dbReference>
<dbReference type="PROSITE" id="PS50109">
    <property type="entry name" value="HIS_KIN"/>
    <property type="match status" value="1"/>
</dbReference>
<dbReference type="InterPro" id="IPR003594">
    <property type="entry name" value="HATPase_dom"/>
</dbReference>
<dbReference type="EC" id="2.7.13.3" evidence="2"/>
<evidence type="ECO:0000256" key="9">
    <source>
        <dbReference type="SAM" id="Phobius"/>
    </source>
</evidence>
<proteinExistence type="predicted"/>
<evidence type="ECO:0000256" key="8">
    <source>
        <dbReference type="PROSITE-ProRule" id="PRU00169"/>
    </source>
</evidence>
<dbReference type="SUPFAM" id="SSF47384">
    <property type="entry name" value="Homodimeric domain of signal transducing histidine kinase"/>
    <property type="match status" value="1"/>
</dbReference>
<keyword evidence="9" id="KW-0812">Transmembrane</keyword>
<dbReference type="GO" id="GO:0000155">
    <property type="term" value="F:phosphorelay sensor kinase activity"/>
    <property type="evidence" value="ECO:0007669"/>
    <property type="project" value="InterPro"/>
</dbReference>
<dbReference type="InterPro" id="IPR001789">
    <property type="entry name" value="Sig_transdc_resp-reg_receiver"/>
</dbReference>
<dbReference type="SUPFAM" id="SSF53850">
    <property type="entry name" value="Periplasmic binding protein-like II"/>
    <property type="match status" value="1"/>
</dbReference>
<feature type="modified residue" description="4-aspartylphosphate" evidence="8">
    <location>
        <position position="1011"/>
    </location>
</feature>
<dbReference type="CDD" id="cd16922">
    <property type="entry name" value="HATPase_EvgS-ArcB-TorS-like"/>
    <property type="match status" value="1"/>
</dbReference>
<dbReference type="FunFam" id="1.10.287.130:FF:000001">
    <property type="entry name" value="Two-component sensor histidine kinase"/>
    <property type="match status" value="1"/>
</dbReference>
<name>A0AAW7XHW0_9GAMM</name>
<dbReference type="SUPFAM" id="SSF55785">
    <property type="entry name" value="PYP-like sensor domain (PAS domain)"/>
    <property type="match status" value="3"/>
</dbReference>
<evidence type="ECO:0000256" key="2">
    <source>
        <dbReference type="ARBA" id="ARBA00012438"/>
    </source>
</evidence>
<dbReference type="SMART" id="SM00091">
    <property type="entry name" value="PAS"/>
    <property type="match status" value="3"/>
</dbReference>
<keyword evidence="3 8" id="KW-0597">Phosphoprotein</keyword>
<dbReference type="Gene3D" id="3.40.190.10">
    <property type="entry name" value="Periplasmic binding protein-like II"/>
    <property type="match status" value="2"/>
</dbReference>
<keyword evidence="6" id="KW-0902">Two-component regulatory system</keyword>